<keyword evidence="2" id="KW-1185">Reference proteome</keyword>
<dbReference type="EMBL" id="MCFA01000068">
    <property type="protein sequence ID" value="ORY10786.1"/>
    <property type="molecule type" value="Genomic_DNA"/>
</dbReference>
<gene>
    <name evidence="1" type="ORF">BCR34DRAFT_588336</name>
</gene>
<protein>
    <recommendedName>
        <fullName evidence="3">F-box domain-containing protein</fullName>
    </recommendedName>
</protein>
<dbReference type="CDD" id="cd09917">
    <property type="entry name" value="F-box_SF"/>
    <property type="match status" value="1"/>
</dbReference>
<evidence type="ECO:0000313" key="2">
    <source>
        <dbReference type="Proteomes" id="UP000193144"/>
    </source>
</evidence>
<name>A0A1Y1ZKP6_9PLEO</name>
<evidence type="ECO:0000313" key="1">
    <source>
        <dbReference type="EMBL" id="ORY10786.1"/>
    </source>
</evidence>
<dbReference type="SUPFAM" id="SSF81383">
    <property type="entry name" value="F-box domain"/>
    <property type="match status" value="1"/>
</dbReference>
<reference evidence="1 2" key="1">
    <citation type="submission" date="2016-07" db="EMBL/GenBank/DDBJ databases">
        <title>Pervasive Adenine N6-methylation of Active Genes in Fungi.</title>
        <authorList>
            <consortium name="DOE Joint Genome Institute"/>
            <person name="Mondo S.J."/>
            <person name="Dannebaum R.O."/>
            <person name="Kuo R.C."/>
            <person name="Labutti K."/>
            <person name="Haridas S."/>
            <person name="Kuo A."/>
            <person name="Salamov A."/>
            <person name="Ahrendt S.R."/>
            <person name="Lipzen A."/>
            <person name="Sullivan W."/>
            <person name="Andreopoulos W.B."/>
            <person name="Clum A."/>
            <person name="Lindquist E."/>
            <person name="Daum C."/>
            <person name="Ramamoorthy G.K."/>
            <person name="Gryganskyi A."/>
            <person name="Culley D."/>
            <person name="Magnuson J.K."/>
            <person name="James T.Y."/>
            <person name="O'Malley M.A."/>
            <person name="Stajich J.E."/>
            <person name="Spatafora J.W."/>
            <person name="Visel A."/>
            <person name="Grigoriev I.V."/>
        </authorList>
    </citation>
    <scope>NUCLEOTIDE SEQUENCE [LARGE SCALE GENOMIC DNA]</scope>
    <source>
        <strain evidence="1 2">CBS 115471</strain>
    </source>
</reference>
<accession>A0A1Y1ZKP6</accession>
<proteinExistence type="predicted"/>
<comment type="caution">
    <text evidence="1">The sequence shown here is derived from an EMBL/GenBank/DDBJ whole genome shotgun (WGS) entry which is preliminary data.</text>
</comment>
<evidence type="ECO:0008006" key="3">
    <source>
        <dbReference type="Google" id="ProtNLM"/>
    </source>
</evidence>
<organism evidence="1 2">
    <name type="scientific">Clohesyomyces aquaticus</name>
    <dbReference type="NCBI Taxonomy" id="1231657"/>
    <lineage>
        <taxon>Eukaryota</taxon>
        <taxon>Fungi</taxon>
        <taxon>Dikarya</taxon>
        <taxon>Ascomycota</taxon>
        <taxon>Pezizomycotina</taxon>
        <taxon>Dothideomycetes</taxon>
        <taxon>Pleosporomycetidae</taxon>
        <taxon>Pleosporales</taxon>
        <taxon>Lindgomycetaceae</taxon>
        <taxon>Clohesyomyces</taxon>
    </lineage>
</organism>
<dbReference type="Proteomes" id="UP000193144">
    <property type="component" value="Unassembled WGS sequence"/>
</dbReference>
<sequence>MLGRNLSRLRRSIHVRRGSQPVSANPLSVLPIDLMHIVFELLSSQESKSDLLNLALTCRALHALAQEYICKAIKVHPNSTNTTFTLFQRTIKENPGYGQNVISLTLAAGEPNVCDIPPRKLRKLLESLPRVRSLDLPGVPPEYIGRLLFSKPLDLLSGVTNMTIPGGLKVKNIVTLITLRIHRTWKFWNVDDSRLYHKFPKIAELDLTGLTFETSMVGFPLFENFMRRSQTLETLEMNIPLQLPMRDGDISGEKEMDVFSAAKLSPPFSYATDTLKKLYLYDDRQIWKTHDGTRLDLSAFSKLKDIEVSARLFFAPLAQGLPREGTYKLFPKTAETIKIWFPNDIGIFYSATGGIVNTAEFVVFNRTGGNASEVRWIQEFAIHKSFSFPHLKEIRLLEKISGSDGKLEFNERIWVPPYSFKTAFDATQIQLTVSLRREMPKD</sequence>
<dbReference type="OrthoDB" id="3792203at2759"/>
<dbReference type="AlphaFoldDB" id="A0A1Y1ZKP6"/>
<dbReference type="InterPro" id="IPR036047">
    <property type="entry name" value="F-box-like_dom_sf"/>
</dbReference>